<evidence type="ECO:0000313" key="6">
    <source>
        <dbReference type="Proteomes" id="UP001154282"/>
    </source>
</evidence>
<keyword evidence="2" id="KW-0677">Repeat</keyword>
<dbReference type="InterPro" id="IPR007011">
    <property type="entry name" value="LEA_SMP_dom"/>
</dbReference>
<feature type="domain" description="SMP" evidence="4">
    <location>
        <begin position="132"/>
        <end position="189"/>
    </location>
</feature>
<evidence type="ECO:0000313" key="5">
    <source>
        <dbReference type="EMBL" id="CAI0384409.1"/>
    </source>
</evidence>
<feature type="compositionally biased region" description="Basic and acidic residues" evidence="3">
    <location>
        <begin position="210"/>
        <end position="222"/>
    </location>
</feature>
<dbReference type="PANTHER" id="PTHR31174">
    <property type="entry name" value="SEED MATURATION FAMILY PROTEIN"/>
    <property type="match status" value="1"/>
</dbReference>
<evidence type="ECO:0000259" key="4">
    <source>
        <dbReference type="Pfam" id="PF04927"/>
    </source>
</evidence>
<comment type="similarity">
    <text evidence="1">Belongs to the LEA type SMP family.</text>
</comment>
<name>A0AAV0HHG4_9ROSI</name>
<dbReference type="Proteomes" id="UP001154282">
    <property type="component" value="Unassembled WGS sequence"/>
</dbReference>
<dbReference type="Pfam" id="PF04927">
    <property type="entry name" value="SMP"/>
    <property type="match status" value="3"/>
</dbReference>
<accession>A0AAV0HHG4</accession>
<comment type="caution">
    <text evidence="5">The sequence shown here is derived from an EMBL/GenBank/DDBJ whole genome shotgun (WGS) entry which is preliminary data.</text>
</comment>
<evidence type="ECO:0000256" key="2">
    <source>
        <dbReference type="ARBA" id="ARBA00022737"/>
    </source>
</evidence>
<evidence type="ECO:0000256" key="1">
    <source>
        <dbReference type="ARBA" id="ARBA00010733"/>
    </source>
</evidence>
<gene>
    <name evidence="5" type="ORF">LITE_LOCUS4388</name>
</gene>
<reference evidence="5" key="1">
    <citation type="submission" date="2022-08" db="EMBL/GenBank/DDBJ databases">
        <authorList>
            <person name="Gutierrez-Valencia J."/>
        </authorList>
    </citation>
    <scope>NUCLEOTIDE SEQUENCE</scope>
</reference>
<protein>
    <recommendedName>
        <fullName evidence="4">SMP domain-containing protein</fullName>
    </recommendedName>
</protein>
<sequence>MSQQQQQAIRYGDLFEVQGELAEKAVAPRDAAMMQTAENTLTGHTQKGGAAAVMQSAAAKNERAGFVCHGDASEVADDLGVSATETDFPAGRTVITESVGGQVSPNNVVGKFDQGGSAAAAGTPGGGCGGGVTIGEALEAAVLTAGKKPVERSDAAAIQAAEVRATSRTTIVPGGIAAAAQSAATFNARTTKDEEKTTLADVLSNAKAKLPADRPATRKDAEGVAGAEMRNDPFLTTHPTGVAASVAAAARLNQQALNNNNNIDDIVQ</sequence>
<dbReference type="AlphaFoldDB" id="A0AAV0HHG4"/>
<proteinExistence type="inferred from homology"/>
<feature type="domain" description="SMP" evidence="4">
    <location>
        <begin position="9"/>
        <end position="64"/>
    </location>
</feature>
<feature type="domain" description="SMP" evidence="4">
    <location>
        <begin position="197"/>
        <end position="256"/>
    </location>
</feature>
<dbReference type="PANTHER" id="PTHR31174:SF34">
    <property type="entry name" value="LATE EMBRYOGENESIS ABUNDANT PROTEIN 47"/>
    <property type="match status" value="1"/>
</dbReference>
<feature type="region of interest" description="Disordered" evidence="3">
    <location>
        <begin position="209"/>
        <end position="235"/>
    </location>
</feature>
<dbReference type="EMBL" id="CAMGYJ010000002">
    <property type="protein sequence ID" value="CAI0384409.1"/>
    <property type="molecule type" value="Genomic_DNA"/>
</dbReference>
<organism evidence="5 6">
    <name type="scientific">Linum tenue</name>
    <dbReference type="NCBI Taxonomy" id="586396"/>
    <lineage>
        <taxon>Eukaryota</taxon>
        <taxon>Viridiplantae</taxon>
        <taxon>Streptophyta</taxon>
        <taxon>Embryophyta</taxon>
        <taxon>Tracheophyta</taxon>
        <taxon>Spermatophyta</taxon>
        <taxon>Magnoliopsida</taxon>
        <taxon>eudicotyledons</taxon>
        <taxon>Gunneridae</taxon>
        <taxon>Pentapetalae</taxon>
        <taxon>rosids</taxon>
        <taxon>fabids</taxon>
        <taxon>Malpighiales</taxon>
        <taxon>Linaceae</taxon>
        <taxon>Linum</taxon>
    </lineage>
</organism>
<evidence type="ECO:0000256" key="3">
    <source>
        <dbReference type="SAM" id="MobiDB-lite"/>
    </source>
</evidence>
<keyword evidence="6" id="KW-1185">Reference proteome</keyword>
<dbReference type="InterPro" id="IPR042971">
    <property type="entry name" value="LEA_SMP"/>
</dbReference>